<keyword evidence="4 8" id="KW-0479">Metal-binding</keyword>
<keyword evidence="9" id="KW-0732">Signal</keyword>
<dbReference type="InterPro" id="IPR009056">
    <property type="entry name" value="Cyt_c-like_dom"/>
</dbReference>
<evidence type="ECO:0000256" key="4">
    <source>
        <dbReference type="ARBA" id="ARBA00022723"/>
    </source>
</evidence>
<dbReference type="PANTHER" id="PTHR40469:SF2">
    <property type="entry name" value="GALACTOSE-BINDING DOMAIN-LIKE SUPERFAMILY PROTEIN"/>
    <property type="match status" value="1"/>
</dbReference>
<evidence type="ECO:0000256" key="8">
    <source>
        <dbReference type="PROSITE-ProRule" id="PRU00433"/>
    </source>
</evidence>
<dbReference type="Pfam" id="PF07995">
    <property type="entry name" value="GSDH"/>
    <property type="match status" value="1"/>
</dbReference>
<dbReference type="InterPro" id="IPR011041">
    <property type="entry name" value="Quinoprot_gluc/sorb_DH_b-prop"/>
</dbReference>
<proteinExistence type="predicted"/>
<keyword evidence="5" id="KW-0249">Electron transport</keyword>
<dbReference type="Pfam" id="PF06283">
    <property type="entry name" value="ThuA"/>
    <property type="match status" value="1"/>
</dbReference>
<evidence type="ECO:0000313" key="12">
    <source>
        <dbReference type="Proteomes" id="UP001163726"/>
    </source>
</evidence>
<keyword evidence="3 8" id="KW-0349">Heme</keyword>
<dbReference type="SUPFAM" id="SSF46626">
    <property type="entry name" value="Cytochrome c"/>
    <property type="match status" value="1"/>
</dbReference>
<dbReference type="Gene3D" id="2.120.10.30">
    <property type="entry name" value="TolB, C-terminal domain"/>
    <property type="match status" value="1"/>
</dbReference>
<reference evidence="11" key="1">
    <citation type="submission" date="2022-10" db="EMBL/GenBank/DDBJ databases">
        <title>Catenovulum adriacola sp. nov. isolated in the Harbour of Susak.</title>
        <authorList>
            <person name="Schoch T."/>
            <person name="Reich S.J."/>
            <person name="Stoeferle S."/>
            <person name="Flaiz M."/>
            <person name="Kazda M."/>
            <person name="Riedel C.U."/>
            <person name="Duerre P."/>
        </authorList>
    </citation>
    <scope>NUCLEOTIDE SEQUENCE</scope>
    <source>
        <strain evidence="11">TS8</strain>
    </source>
</reference>
<dbReference type="PANTHER" id="PTHR40469">
    <property type="entry name" value="SECRETED GLYCOSYL HYDROLASE"/>
    <property type="match status" value="1"/>
</dbReference>
<dbReference type="RefSeq" id="WP_268074494.1">
    <property type="nucleotide sequence ID" value="NZ_CP109965.1"/>
</dbReference>
<evidence type="ECO:0000256" key="1">
    <source>
        <dbReference type="ARBA" id="ARBA00021020"/>
    </source>
</evidence>
<dbReference type="PROSITE" id="PS51007">
    <property type="entry name" value="CYTC"/>
    <property type="match status" value="1"/>
</dbReference>
<protein>
    <recommendedName>
        <fullName evidence="1">Cytochrome c-551</fullName>
    </recommendedName>
    <alternativeName>
        <fullName evidence="7">Cytochrome c551</fullName>
    </alternativeName>
</protein>
<dbReference type="InterPro" id="IPR002324">
    <property type="entry name" value="Cyt_c_ID"/>
</dbReference>
<keyword evidence="2" id="KW-0813">Transport</keyword>
<dbReference type="EMBL" id="CP109965">
    <property type="protein sequence ID" value="WAJ70190.1"/>
    <property type="molecule type" value="Genomic_DNA"/>
</dbReference>
<evidence type="ECO:0000256" key="3">
    <source>
        <dbReference type="ARBA" id="ARBA00022617"/>
    </source>
</evidence>
<sequence length="834" mass="93294">MNIIKLTHVVAACCLTLFVGACSEPNSNNETRPAKVENTETQAKLSSVLIFSKTEGWRHDSIPVAVETISQLVKDQGLTPVATEDASIFNDNELNKMAAIVFVNTTGDILNEYQQLAMERYIQAGGGFVGVHAATDTEHDKGNWHWFQRLVGGAFKAHPGDPSNVQQAKIRVLDPNHPSTSMLPEKFYFTDEWYDFKEMSDRRHDLLSIDERSYQGGLHGDYHPLAWYHEFDGGRVFYTAIGHSKEAYQNELFLEHLTGGLDYALADRKPLNYDNVRPDPRRFKQKVVIDSLVEPVSFDLTDDYSGAMIVQREGKLLWLDVASQQLETMAELDVFKPKKRIEFGLLAATFDPDFDKNKIIYVMYNLEDKSGKHDLLQRLSQFKVTDKKVDMDSEQVLFDIPNDDTCCHTGGNLEFDSQGNMFIALGDNANPFKSNGSGPINNTPEGTAHDALRSAGNSQDLRGKILRITPDKQGSYSIPKGNLFASKEQGRPEIYVMGTRNPYTIAVDQQTGDLYYGDVGPDAKKDTAEFGPRGYDEINKVTQPGFFGWPIAIGNNQPYRMYDYQNQKTDKLFNPLAAKNFSPRNTGLKTLPPAQPALVWYPYAQSPRFPELGKGGRNALVAGIYPAANGEALAYPEYYQGKLFISDFMRSWIKVVTVDEYDDVIKIEDFAPSVKLGGPLDLSIEKDGRLWILEYGSQWWPGEKTKEAKLSYIEFDADVELAIPEDEPEIDVSQGGGLGHETQLLIAEGKEATVNNSCIACHKPNDKSVGPSFLQVKEKYLAREDAKDYIAQAIASGSNGKWGEHAMPAHDFIKLDEREKIAEYILSLTAENAK</sequence>
<dbReference type="SUPFAM" id="SSF50952">
    <property type="entry name" value="Soluble quinoprotein glucose dehydrogenase"/>
    <property type="match status" value="1"/>
</dbReference>
<evidence type="ECO:0000256" key="2">
    <source>
        <dbReference type="ARBA" id="ARBA00022448"/>
    </source>
</evidence>
<feature type="chain" id="PRO_5046683241" description="Cytochrome c-551" evidence="9">
    <location>
        <begin position="22"/>
        <end position="834"/>
    </location>
</feature>
<evidence type="ECO:0000256" key="6">
    <source>
        <dbReference type="ARBA" id="ARBA00023004"/>
    </source>
</evidence>
<dbReference type="Gene3D" id="1.10.760.10">
    <property type="entry name" value="Cytochrome c-like domain"/>
    <property type="match status" value="1"/>
</dbReference>
<feature type="signal peptide" evidence="9">
    <location>
        <begin position="1"/>
        <end position="21"/>
    </location>
</feature>
<evidence type="ECO:0000259" key="10">
    <source>
        <dbReference type="PROSITE" id="PS51007"/>
    </source>
</evidence>
<dbReference type="InterPro" id="IPR029062">
    <property type="entry name" value="Class_I_gatase-like"/>
</dbReference>
<evidence type="ECO:0000256" key="5">
    <source>
        <dbReference type="ARBA" id="ARBA00022982"/>
    </source>
</evidence>
<dbReference type="PRINTS" id="PR00606">
    <property type="entry name" value="CYTCHROMECID"/>
</dbReference>
<evidence type="ECO:0000256" key="7">
    <source>
        <dbReference type="ARBA" id="ARBA00031244"/>
    </source>
</evidence>
<dbReference type="Gene3D" id="3.40.50.880">
    <property type="match status" value="1"/>
</dbReference>
<dbReference type="Proteomes" id="UP001163726">
    <property type="component" value="Chromosome"/>
</dbReference>
<accession>A0ABY7AKV4</accession>
<organism evidence="11 12">
    <name type="scientific">Catenovulum adriaticum</name>
    <dbReference type="NCBI Taxonomy" id="2984846"/>
    <lineage>
        <taxon>Bacteria</taxon>
        <taxon>Pseudomonadati</taxon>
        <taxon>Pseudomonadota</taxon>
        <taxon>Gammaproteobacteria</taxon>
        <taxon>Alteromonadales</taxon>
        <taxon>Alteromonadaceae</taxon>
        <taxon>Catenovulum</taxon>
    </lineage>
</organism>
<dbReference type="InterPro" id="IPR029010">
    <property type="entry name" value="ThuA-like"/>
</dbReference>
<dbReference type="Pfam" id="PF00034">
    <property type="entry name" value="Cytochrom_C"/>
    <property type="match status" value="1"/>
</dbReference>
<keyword evidence="6 8" id="KW-0408">Iron</keyword>
<dbReference type="SUPFAM" id="SSF52317">
    <property type="entry name" value="Class I glutamine amidotransferase-like"/>
    <property type="match status" value="1"/>
</dbReference>
<feature type="domain" description="Cytochrome c" evidence="10">
    <location>
        <begin position="744"/>
        <end position="829"/>
    </location>
</feature>
<dbReference type="InterPro" id="IPR012938">
    <property type="entry name" value="Glc/Sorbosone_DH"/>
</dbReference>
<dbReference type="InterPro" id="IPR011042">
    <property type="entry name" value="6-blade_b-propeller_TolB-like"/>
</dbReference>
<dbReference type="PROSITE" id="PS51257">
    <property type="entry name" value="PROKAR_LIPOPROTEIN"/>
    <property type="match status" value="1"/>
</dbReference>
<evidence type="ECO:0000313" key="11">
    <source>
        <dbReference type="EMBL" id="WAJ70190.1"/>
    </source>
</evidence>
<keyword evidence="12" id="KW-1185">Reference proteome</keyword>
<gene>
    <name evidence="11" type="ORF">OLW01_13765</name>
</gene>
<name>A0ABY7AKV4_9ALTE</name>
<evidence type="ECO:0000256" key="9">
    <source>
        <dbReference type="SAM" id="SignalP"/>
    </source>
</evidence>
<dbReference type="InterPro" id="IPR036909">
    <property type="entry name" value="Cyt_c-like_dom_sf"/>
</dbReference>